<name>A0ABP6BTN3_9MICO</name>
<proteinExistence type="predicted"/>
<reference evidence="2" key="1">
    <citation type="journal article" date="2019" name="Int. J. Syst. Evol. Microbiol.">
        <title>The Global Catalogue of Microorganisms (GCM) 10K type strain sequencing project: providing services to taxonomists for standard genome sequencing and annotation.</title>
        <authorList>
            <consortium name="The Broad Institute Genomics Platform"/>
            <consortium name="The Broad Institute Genome Sequencing Center for Infectious Disease"/>
            <person name="Wu L."/>
            <person name="Ma J."/>
        </authorList>
    </citation>
    <scope>NUCLEOTIDE SEQUENCE [LARGE SCALE GENOMIC DNA]</scope>
    <source>
        <strain evidence="2">JCM 16365</strain>
    </source>
</reference>
<dbReference type="EMBL" id="BAAARI010000016">
    <property type="protein sequence ID" value="GAA2585801.1"/>
    <property type="molecule type" value="Genomic_DNA"/>
</dbReference>
<comment type="caution">
    <text evidence="1">The sequence shown here is derived from an EMBL/GenBank/DDBJ whole genome shotgun (WGS) entry which is preliminary data.</text>
</comment>
<protein>
    <submittedName>
        <fullName evidence="1">Uncharacterized protein</fullName>
    </submittedName>
</protein>
<dbReference type="Proteomes" id="UP001500274">
    <property type="component" value="Unassembled WGS sequence"/>
</dbReference>
<evidence type="ECO:0000313" key="2">
    <source>
        <dbReference type="Proteomes" id="UP001500274"/>
    </source>
</evidence>
<gene>
    <name evidence="1" type="ORF">GCM10009862_26080</name>
</gene>
<accession>A0ABP6BTN3</accession>
<evidence type="ECO:0000313" key="1">
    <source>
        <dbReference type="EMBL" id="GAA2585801.1"/>
    </source>
</evidence>
<organism evidence="1 2">
    <name type="scientific">Microbacterium binotii</name>
    <dbReference type="NCBI Taxonomy" id="462710"/>
    <lineage>
        <taxon>Bacteria</taxon>
        <taxon>Bacillati</taxon>
        <taxon>Actinomycetota</taxon>
        <taxon>Actinomycetes</taxon>
        <taxon>Micrococcales</taxon>
        <taxon>Microbacteriaceae</taxon>
        <taxon>Microbacterium</taxon>
    </lineage>
</organism>
<sequence>MDTASDDEVAADYLSAALVPRPSNWVRAGVDALLGSGVLNMYDVEIRRLDTQALVLRIPTDANMASHLFGKIELEMETLTVSAFLESWRPMQR</sequence>
<keyword evidence="2" id="KW-1185">Reference proteome</keyword>
<dbReference type="RefSeq" id="WP_344230164.1">
    <property type="nucleotide sequence ID" value="NZ_BAAARI010000016.1"/>
</dbReference>